<keyword evidence="4" id="KW-1185">Reference proteome</keyword>
<dbReference type="EMBL" id="JANBUL010000013">
    <property type="protein sequence ID" value="KAJ2785270.1"/>
    <property type="molecule type" value="Genomic_DNA"/>
</dbReference>
<dbReference type="OrthoDB" id="73168at2759"/>
<proteinExistence type="predicted"/>
<dbReference type="PANTHER" id="PTHR28229">
    <property type="entry name" value="TRANSLOCATION PROTEIN SEC66"/>
    <property type="match status" value="1"/>
</dbReference>
<sequence>MASGTGMLLVYIVGWGIVFGTFVHYYHKRKARALAKLEAWYPAHTERDIYYALTELQKTAPEAVPSQTLRAALFRRAMTDIMRAVDIKMNKQTLMNLVKSGAMSEELLHQFNAAEAENDAEMMSVVQEAEKLQKGWGGSIFYAASEMVNNTRLRELREEMLKMDFESANCARSLMMEAMSPEERERATTSGTKENEALTKHDVILSSIFNMPIGEGAKVAAAARARMQAEAEAQKKGAGGDKPADKAPETAEAADGKEPADSKA</sequence>
<dbReference type="Pfam" id="PF09802">
    <property type="entry name" value="Sec66"/>
    <property type="match status" value="1"/>
</dbReference>
<feature type="compositionally biased region" description="Basic and acidic residues" evidence="1">
    <location>
        <begin position="227"/>
        <end position="264"/>
    </location>
</feature>
<dbReference type="Proteomes" id="UP001140217">
    <property type="component" value="Unassembled WGS sequence"/>
</dbReference>
<keyword evidence="2" id="KW-1133">Transmembrane helix</keyword>
<dbReference type="InterPro" id="IPR018624">
    <property type="entry name" value="Sec66"/>
</dbReference>
<reference evidence="3" key="1">
    <citation type="submission" date="2022-07" db="EMBL/GenBank/DDBJ databases">
        <title>Phylogenomic reconstructions and comparative analyses of Kickxellomycotina fungi.</title>
        <authorList>
            <person name="Reynolds N.K."/>
            <person name="Stajich J.E."/>
            <person name="Barry K."/>
            <person name="Grigoriev I.V."/>
            <person name="Crous P."/>
            <person name="Smith M.E."/>
        </authorList>
    </citation>
    <scope>NUCLEOTIDE SEQUENCE</scope>
    <source>
        <strain evidence="3">NBRC 105414</strain>
    </source>
</reference>
<keyword evidence="2" id="KW-0472">Membrane</keyword>
<evidence type="ECO:0000256" key="1">
    <source>
        <dbReference type="SAM" id="MobiDB-lite"/>
    </source>
</evidence>
<keyword evidence="2" id="KW-0812">Transmembrane</keyword>
<dbReference type="GO" id="GO:0031207">
    <property type="term" value="C:Sec62/Sec63 complex"/>
    <property type="evidence" value="ECO:0007669"/>
    <property type="project" value="InterPro"/>
</dbReference>
<organism evidence="3 4">
    <name type="scientific">Coemansia javaensis</name>
    <dbReference type="NCBI Taxonomy" id="2761396"/>
    <lineage>
        <taxon>Eukaryota</taxon>
        <taxon>Fungi</taxon>
        <taxon>Fungi incertae sedis</taxon>
        <taxon>Zoopagomycota</taxon>
        <taxon>Kickxellomycotina</taxon>
        <taxon>Kickxellomycetes</taxon>
        <taxon>Kickxellales</taxon>
        <taxon>Kickxellaceae</taxon>
        <taxon>Coemansia</taxon>
    </lineage>
</organism>
<dbReference type="AlphaFoldDB" id="A0A9W8HKL1"/>
<accession>A0A9W8HKL1</accession>
<evidence type="ECO:0000313" key="3">
    <source>
        <dbReference type="EMBL" id="KAJ2785270.1"/>
    </source>
</evidence>
<evidence type="ECO:0000313" key="4">
    <source>
        <dbReference type="Proteomes" id="UP001140217"/>
    </source>
</evidence>
<gene>
    <name evidence="3" type="primary">sec66</name>
    <name evidence="3" type="ORF">H4R18_000594</name>
</gene>
<dbReference type="GO" id="GO:0031204">
    <property type="term" value="P:post-translational protein targeting to membrane, translocation"/>
    <property type="evidence" value="ECO:0007669"/>
    <property type="project" value="InterPro"/>
</dbReference>
<comment type="caution">
    <text evidence="3">The sequence shown here is derived from an EMBL/GenBank/DDBJ whole genome shotgun (WGS) entry which is preliminary data.</text>
</comment>
<name>A0A9W8HKL1_9FUNG</name>
<evidence type="ECO:0000256" key="2">
    <source>
        <dbReference type="SAM" id="Phobius"/>
    </source>
</evidence>
<feature type="transmembrane region" description="Helical" evidence="2">
    <location>
        <begin position="6"/>
        <end position="26"/>
    </location>
</feature>
<dbReference type="PANTHER" id="PTHR28229:SF1">
    <property type="entry name" value="TRANSLOCATION PROTEIN SEC66"/>
    <property type="match status" value="1"/>
</dbReference>
<feature type="region of interest" description="Disordered" evidence="1">
    <location>
        <begin position="219"/>
        <end position="264"/>
    </location>
</feature>
<protein>
    <submittedName>
        <fullName evidence="3">Translocation protein Sec66</fullName>
    </submittedName>
</protein>